<feature type="active site" description="Proton acceptor" evidence="4">
    <location>
        <position position="73"/>
    </location>
</feature>
<evidence type="ECO:0000313" key="6">
    <source>
        <dbReference type="Proteomes" id="UP000178449"/>
    </source>
</evidence>
<dbReference type="CDD" id="cd00555">
    <property type="entry name" value="Maf"/>
    <property type="match status" value="1"/>
</dbReference>
<comment type="cofactor">
    <cofactor evidence="1 4">
        <name>a divalent metal cation</name>
        <dbReference type="ChEBI" id="CHEBI:60240"/>
    </cofactor>
</comment>
<evidence type="ECO:0000256" key="2">
    <source>
        <dbReference type="ARBA" id="ARBA00022801"/>
    </source>
</evidence>
<comment type="catalytic activity">
    <reaction evidence="4">
        <text>dTTP + H2O = dTMP + diphosphate + H(+)</text>
        <dbReference type="Rhea" id="RHEA:28534"/>
        <dbReference type="ChEBI" id="CHEBI:15377"/>
        <dbReference type="ChEBI" id="CHEBI:15378"/>
        <dbReference type="ChEBI" id="CHEBI:33019"/>
        <dbReference type="ChEBI" id="CHEBI:37568"/>
        <dbReference type="ChEBI" id="CHEBI:63528"/>
        <dbReference type="EC" id="3.6.1.9"/>
    </reaction>
</comment>
<dbReference type="PANTHER" id="PTHR43213:SF5">
    <property type="entry name" value="BIFUNCTIONAL DTTP_UTP PYROPHOSPHATASE_METHYLTRANSFERASE PROTEIN-RELATED"/>
    <property type="match status" value="1"/>
</dbReference>
<comment type="function">
    <text evidence="4">Nucleoside triphosphate pyrophosphatase that hydrolyzes dTTP and UTP. May have a dual role in cell division arrest and in preventing the incorporation of modified nucleotides into cellular nucleic acids.</text>
</comment>
<dbReference type="NCBIfam" id="TIGR00172">
    <property type="entry name" value="maf"/>
    <property type="match status" value="1"/>
</dbReference>
<organism evidence="5 6">
    <name type="scientific">Candidatus Lambdaproteobacteria bacterium RIFOXYD2_FULL_50_16</name>
    <dbReference type="NCBI Taxonomy" id="1817772"/>
    <lineage>
        <taxon>Bacteria</taxon>
        <taxon>Pseudomonadati</taxon>
        <taxon>Pseudomonadota</taxon>
        <taxon>Candidatus Lambdaproteobacteria</taxon>
    </lineage>
</organism>
<comment type="similarity">
    <text evidence="4">Belongs to the Maf family. YhdE subfamily.</text>
</comment>
<dbReference type="SUPFAM" id="SSF52972">
    <property type="entry name" value="ITPase-like"/>
    <property type="match status" value="1"/>
</dbReference>
<dbReference type="AlphaFoldDB" id="A0A1F6GF68"/>
<dbReference type="GO" id="GO:0005737">
    <property type="term" value="C:cytoplasm"/>
    <property type="evidence" value="ECO:0007669"/>
    <property type="project" value="UniProtKB-SubCell"/>
</dbReference>
<comment type="subcellular location">
    <subcellularLocation>
        <location evidence="4">Cytoplasm</location>
    </subcellularLocation>
</comment>
<dbReference type="InterPro" id="IPR029001">
    <property type="entry name" value="ITPase-like_fam"/>
</dbReference>
<comment type="caution">
    <text evidence="5">The sequence shown here is derived from an EMBL/GenBank/DDBJ whole genome shotgun (WGS) entry which is preliminary data.</text>
</comment>
<keyword evidence="3 4" id="KW-0546">Nucleotide metabolism</keyword>
<proteinExistence type="inferred from homology"/>
<evidence type="ECO:0000256" key="1">
    <source>
        <dbReference type="ARBA" id="ARBA00001968"/>
    </source>
</evidence>
<dbReference type="PANTHER" id="PTHR43213">
    <property type="entry name" value="BIFUNCTIONAL DTTP/UTP PYROPHOSPHATASE/METHYLTRANSFERASE PROTEIN-RELATED"/>
    <property type="match status" value="1"/>
</dbReference>
<accession>A0A1F6GF68</accession>
<dbReference type="EC" id="3.6.1.9" evidence="4"/>
<protein>
    <recommendedName>
        <fullName evidence="4">dTTP/UTP pyrophosphatase</fullName>
        <shortName evidence="4">dTTPase/UTPase</shortName>
        <ecNumber evidence="4">3.6.1.9</ecNumber>
    </recommendedName>
    <alternativeName>
        <fullName evidence="4">Nucleoside triphosphate pyrophosphatase</fullName>
    </alternativeName>
    <alternativeName>
        <fullName evidence="4">Nucleotide pyrophosphatase</fullName>
        <shortName evidence="4">Nucleotide PPase</shortName>
    </alternativeName>
</protein>
<dbReference type="Gene3D" id="3.90.950.10">
    <property type="match status" value="1"/>
</dbReference>
<feature type="site" description="Important for substrate specificity" evidence="4">
    <location>
        <position position="74"/>
    </location>
</feature>
<gene>
    <name evidence="5" type="ORF">A2527_03860</name>
</gene>
<evidence type="ECO:0000256" key="4">
    <source>
        <dbReference type="HAMAP-Rule" id="MF_00528"/>
    </source>
</evidence>
<dbReference type="Pfam" id="PF02545">
    <property type="entry name" value="Maf"/>
    <property type="match status" value="1"/>
</dbReference>
<dbReference type="InterPro" id="IPR003697">
    <property type="entry name" value="Maf-like"/>
</dbReference>
<comment type="caution">
    <text evidence="4">Lacks conserved residue(s) required for the propagation of feature annotation.</text>
</comment>
<keyword evidence="4" id="KW-0963">Cytoplasm</keyword>
<reference evidence="5 6" key="1">
    <citation type="journal article" date="2016" name="Nat. Commun.">
        <title>Thousands of microbial genomes shed light on interconnected biogeochemical processes in an aquifer system.</title>
        <authorList>
            <person name="Anantharaman K."/>
            <person name="Brown C.T."/>
            <person name="Hug L.A."/>
            <person name="Sharon I."/>
            <person name="Castelle C.J."/>
            <person name="Probst A.J."/>
            <person name="Thomas B.C."/>
            <person name="Singh A."/>
            <person name="Wilkins M.J."/>
            <person name="Karaoz U."/>
            <person name="Brodie E.L."/>
            <person name="Williams K.H."/>
            <person name="Hubbard S.S."/>
            <person name="Banfield J.F."/>
        </authorList>
    </citation>
    <scope>NUCLEOTIDE SEQUENCE [LARGE SCALE GENOMIC DNA]</scope>
</reference>
<sequence length="195" mass="21778">MFNQLVPILLASGSPRRQEYLARFGLEFEVDTADIDESVRSGESPMDYVRRMVLEKAEPFLEYSDRIALITADTLVLLNGEIIGKPKSQAEVLPMLELLNGRTHEVITGYGVFLGDQEVLREVTSKVHFRDNPLGMLESYALDPEPLDKAGSYSIQGLGTFLVEGIEGSFNNVVGLPIEELLEDLLRLNVIRSKH</sequence>
<dbReference type="STRING" id="1817772.A2527_03860"/>
<evidence type="ECO:0000313" key="5">
    <source>
        <dbReference type="EMBL" id="OGG96773.1"/>
    </source>
</evidence>
<evidence type="ECO:0000256" key="3">
    <source>
        <dbReference type="ARBA" id="ARBA00023080"/>
    </source>
</evidence>
<dbReference type="GO" id="GO:0009117">
    <property type="term" value="P:nucleotide metabolic process"/>
    <property type="evidence" value="ECO:0007669"/>
    <property type="project" value="UniProtKB-KW"/>
</dbReference>
<comment type="catalytic activity">
    <reaction evidence="4">
        <text>UTP + H2O = UMP + diphosphate + H(+)</text>
        <dbReference type="Rhea" id="RHEA:29395"/>
        <dbReference type="ChEBI" id="CHEBI:15377"/>
        <dbReference type="ChEBI" id="CHEBI:15378"/>
        <dbReference type="ChEBI" id="CHEBI:33019"/>
        <dbReference type="ChEBI" id="CHEBI:46398"/>
        <dbReference type="ChEBI" id="CHEBI:57865"/>
        <dbReference type="EC" id="3.6.1.9"/>
    </reaction>
</comment>
<name>A0A1F6GF68_9PROT</name>
<dbReference type="GO" id="GO:0036221">
    <property type="term" value="F:UTP diphosphatase activity"/>
    <property type="evidence" value="ECO:0007669"/>
    <property type="project" value="RHEA"/>
</dbReference>
<dbReference type="EMBL" id="MFNE01000010">
    <property type="protein sequence ID" value="OGG96773.1"/>
    <property type="molecule type" value="Genomic_DNA"/>
</dbReference>
<feature type="site" description="Important for substrate specificity" evidence="4">
    <location>
        <position position="156"/>
    </location>
</feature>
<dbReference type="GO" id="GO:0036218">
    <property type="term" value="F:dTTP diphosphatase activity"/>
    <property type="evidence" value="ECO:0007669"/>
    <property type="project" value="RHEA"/>
</dbReference>
<keyword evidence="2 4" id="KW-0378">Hydrolase</keyword>
<dbReference type="HAMAP" id="MF_00528">
    <property type="entry name" value="Maf"/>
    <property type="match status" value="1"/>
</dbReference>
<dbReference type="Proteomes" id="UP000178449">
    <property type="component" value="Unassembled WGS sequence"/>
</dbReference>
<feature type="site" description="Important for substrate specificity" evidence="4">
    <location>
        <position position="16"/>
    </location>
</feature>
<dbReference type="PIRSF" id="PIRSF006305">
    <property type="entry name" value="Maf"/>
    <property type="match status" value="1"/>
</dbReference>